<proteinExistence type="predicted"/>
<sequence>MLLDSGNRRHGLHEVQLAWRTHRKDGGKIPSDVGGTPIHVQQSRIPPERKPVHGPLLGALNYVEDDRHHCRRESS</sequence>
<protein>
    <submittedName>
        <fullName evidence="1">Uncharacterized protein</fullName>
    </submittedName>
</protein>
<keyword evidence="2" id="KW-1185">Reference proteome</keyword>
<dbReference type="AlphaFoldDB" id="A0A448X527"/>
<accession>A0A448X527</accession>
<dbReference type="EMBL" id="CAAALY010093656">
    <property type="protein sequence ID" value="VEL28261.1"/>
    <property type="molecule type" value="Genomic_DNA"/>
</dbReference>
<organism evidence="1 2">
    <name type="scientific">Protopolystoma xenopodis</name>
    <dbReference type="NCBI Taxonomy" id="117903"/>
    <lineage>
        <taxon>Eukaryota</taxon>
        <taxon>Metazoa</taxon>
        <taxon>Spiralia</taxon>
        <taxon>Lophotrochozoa</taxon>
        <taxon>Platyhelminthes</taxon>
        <taxon>Monogenea</taxon>
        <taxon>Polyopisthocotylea</taxon>
        <taxon>Polystomatidea</taxon>
        <taxon>Polystomatidae</taxon>
        <taxon>Protopolystoma</taxon>
    </lineage>
</organism>
<evidence type="ECO:0000313" key="1">
    <source>
        <dbReference type="EMBL" id="VEL28261.1"/>
    </source>
</evidence>
<reference evidence="1" key="1">
    <citation type="submission" date="2018-11" db="EMBL/GenBank/DDBJ databases">
        <authorList>
            <consortium name="Pathogen Informatics"/>
        </authorList>
    </citation>
    <scope>NUCLEOTIDE SEQUENCE</scope>
</reference>
<dbReference type="Proteomes" id="UP000784294">
    <property type="component" value="Unassembled WGS sequence"/>
</dbReference>
<gene>
    <name evidence="1" type="ORF">PXEA_LOCUS21701</name>
</gene>
<name>A0A448X527_9PLAT</name>
<comment type="caution">
    <text evidence="1">The sequence shown here is derived from an EMBL/GenBank/DDBJ whole genome shotgun (WGS) entry which is preliminary data.</text>
</comment>
<evidence type="ECO:0000313" key="2">
    <source>
        <dbReference type="Proteomes" id="UP000784294"/>
    </source>
</evidence>